<dbReference type="PANTHER" id="PTHR31251:SF226">
    <property type="entry name" value="SQUAMOSA PROMOTER-BINDING-LIKE PROTEIN 6"/>
    <property type="match status" value="1"/>
</dbReference>
<protein>
    <recommendedName>
        <fullName evidence="11">SBP-type domain-containing protein</fullName>
    </recommendedName>
</protein>
<dbReference type="GO" id="GO:0003677">
    <property type="term" value="F:DNA binding"/>
    <property type="evidence" value="ECO:0007669"/>
    <property type="project" value="UniProtKB-KW"/>
</dbReference>
<evidence type="ECO:0000256" key="7">
    <source>
        <dbReference type="ARBA" id="ARBA00023163"/>
    </source>
</evidence>
<evidence type="ECO:0000256" key="9">
    <source>
        <dbReference type="PROSITE-ProRule" id="PRU00470"/>
    </source>
</evidence>
<evidence type="ECO:0000256" key="2">
    <source>
        <dbReference type="ARBA" id="ARBA00022723"/>
    </source>
</evidence>
<evidence type="ECO:0000313" key="13">
    <source>
        <dbReference type="Proteomes" id="UP001293593"/>
    </source>
</evidence>
<keyword evidence="6" id="KW-0238">DNA-binding</keyword>
<feature type="region of interest" description="Disordered" evidence="10">
    <location>
        <begin position="118"/>
        <end position="169"/>
    </location>
</feature>
<evidence type="ECO:0000256" key="8">
    <source>
        <dbReference type="ARBA" id="ARBA00023242"/>
    </source>
</evidence>
<keyword evidence="5" id="KW-0805">Transcription regulation</keyword>
<evidence type="ECO:0000256" key="5">
    <source>
        <dbReference type="ARBA" id="ARBA00023015"/>
    </source>
</evidence>
<dbReference type="FunFam" id="4.10.1100.10:FF:000001">
    <property type="entry name" value="Squamosa promoter-binding-like protein 14"/>
    <property type="match status" value="1"/>
</dbReference>
<keyword evidence="4" id="KW-0862">Zinc</keyword>
<dbReference type="PANTHER" id="PTHR31251">
    <property type="entry name" value="SQUAMOSA PROMOTER-BINDING-LIKE PROTEIN 4"/>
    <property type="match status" value="1"/>
</dbReference>
<keyword evidence="8" id="KW-0539">Nucleus</keyword>
<feature type="domain" description="SBP-type" evidence="11">
    <location>
        <begin position="51"/>
        <end position="128"/>
    </location>
</feature>
<comment type="subcellular location">
    <subcellularLocation>
        <location evidence="1">Nucleus</location>
    </subcellularLocation>
</comment>
<dbReference type="AlphaFoldDB" id="A0AAE1NB51"/>
<evidence type="ECO:0000256" key="6">
    <source>
        <dbReference type="ARBA" id="ARBA00023125"/>
    </source>
</evidence>
<evidence type="ECO:0000313" key="12">
    <source>
        <dbReference type="EMBL" id="KAK4286137.1"/>
    </source>
</evidence>
<dbReference type="InterPro" id="IPR044817">
    <property type="entry name" value="SBP-like"/>
</dbReference>
<dbReference type="PROSITE" id="PS51141">
    <property type="entry name" value="ZF_SBP"/>
    <property type="match status" value="1"/>
</dbReference>
<feature type="compositionally biased region" description="Basic and acidic residues" evidence="10">
    <location>
        <begin position="147"/>
        <end position="163"/>
    </location>
</feature>
<keyword evidence="2" id="KW-0479">Metal-binding</keyword>
<name>A0AAE1NB51_9FABA</name>
<comment type="caution">
    <text evidence="12">The sequence shown here is derived from an EMBL/GenBank/DDBJ whole genome shotgun (WGS) entry which is preliminary data.</text>
</comment>
<sequence>MDETKPKTVVKREALGGYDDKKNGFLSGEDDLRKTRVSVKKGSAGGGGSGLRCCQAENCSAELSDAKPYHKRHKVCEYHAKAQEVIVSGIRQRFCQQCSRFHELGEFDETKRSCRRRLAGHNERRRKSSMSETESEGSSQKRTGTHQLKDRVYGGGGGDDRGRSIQITI</sequence>
<keyword evidence="13" id="KW-1185">Reference proteome</keyword>
<dbReference type="GO" id="GO:0005634">
    <property type="term" value="C:nucleus"/>
    <property type="evidence" value="ECO:0007669"/>
    <property type="project" value="UniProtKB-SubCell"/>
</dbReference>
<dbReference type="Gene3D" id="4.10.1100.10">
    <property type="entry name" value="Transcription factor, SBP-box domain"/>
    <property type="match status" value="1"/>
</dbReference>
<organism evidence="12 13">
    <name type="scientific">Acacia crassicarpa</name>
    <name type="common">northern wattle</name>
    <dbReference type="NCBI Taxonomy" id="499986"/>
    <lineage>
        <taxon>Eukaryota</taxon>
        <taxon>Viridiplantae</taxon>
        <taxon>Streptophyta</taxon>
        <taxon>Embryophyta</taxon>
        <taxon>Tracheophyta</taxon>
        <taxon>Spermatophyta</taxon>
        <taxon>Magnoliopsida</taxon>
        <taxon>eudicotyledons</taxon>
        <taxon>Gunneridae</taxon>
        <taxon>Pentapetalae</taxon>
        <taxon>rosids</taxon>
        <taxon>fabids</taxon>
        <taxon>Fabales</taxon>
        <taxon>Fabaceae</taxon>
        <taxon>Caesalpinioideae</taxon>
        <taxon>mimosoid clade</taxon>
        <taxon>Acacieae</taxon>
        <taxon>Acacia</taxon>
    </lineage>
</organism>
<evidence type="ECO:0000256" key="10">
    <source>
        <dbReference type="SAM" id="MobiDB-lite"/>
    </source>
</evidence>
<proteinExistence type="predicted"/>
<evidence type="ECO:0000256" key="3">
    <source>
        <dbReference type="ARBA" id="ARBA00022771"/>
    </source>
</evidence>
<dbReference type="SUPFAM" id="SSF103612">
    <property type="entry name" value="SBT domain"/>
    <property type="match status" value="1"/>
</dbReference>
<feature type="compositionally biased region" description="Basic residues" evidence="10">
    <location>
        <begin position="118"/>
        <end position="128"/>
    </location>
</feature>
<evidence type="ECO:0000256" key="1">
    <source>
        <dbReference type="ARBA" id="ARBA00004123"/>
    </source>
</evidence>
<gene>
    <name evidence="12" type="ORF">QN277_002736</name>
</gene>
<keyword evidence="7" id="KW-0804">Transcription</keyword>
<reference evidence="12" key="1">
    <citation type="submission" date="2023-10" db="EMBL/GenBank/DDBJ databases">
        <title>Chromosome-level genome of the transformable northern wattle, Acacia crassicarpa.</title>
        <authorList>
            <person name="Massaro I."/>
            <person name="Sinha N.R."/>
            <person name="Poethig S."/>
            <person name="Leichty A.R."/>
        </authorList>
    </citation>
    <scope>NUCLEOTIDE SEQUENCE</scope>
    <source>
        <strain evidence="12">Acra3RX</strain>
        <tissue evidence="12">Leaf</tissue>
    </source>
</reference>
<dbReference type="Proteomes" id="UP001293593">
    <property type="component" value="Unassembled WGS sequence"/>
</dbReference>
<dbReference type="EMBL" id="JAWXYG010000001">
    <property type="protein sequence ID" value="KAK4286137.1"/>
    <property type="molecule type" value="Genomic_DNA"/>
</dbReference>
<dbReference type="InterPro" id="IPR004333">
    <property type="entry name" value="SBP_dom"/>
</dbReference>
<evidence type="ECO:0000259" key="11">
    <source>
        <dbReference type="PROSITE" id="PS51141"/>
    </source>
</evidence>
<dbReference type="GO" id="GO:0008270">
    <property type="term" value="F:zinc ion binding"/>
    <property type="evidence" value="ECO:0007669"/>
    <property type="project" value="UniProtKB-KW"/>
</dbReference>
<dbReference type="Pfam" id="PF03110">
    <property type="entry name" value="SBP"/>
    <property type="match status" value="1"/>
</dbReference>
<dbReference type="InterPro" id="IPR036893">
    <property type="entry name" value="SBP_sf"/>
</dbReference>
<keyword evidence="3 9" id="KW-0863">Zinc-finger</keyword>
<accession>A0AAE1NB51</accession>
<evidence type="ECO:0000256" key="4">
    <source>
        <dbReference type="ARBA" id="ARBA00022833"/>
    </source>
</evidence>